<dbReference type="GO" id="GO:0036064">
    <property type="term" value="C:ciliary basal body"/>
    <property type="evidence" value="ECO:0007669"/>
    <property type="project" value="TreeGrafter"/>
</dbReference>
<dbReference type="GO" id="GO:0003341">
    <property type="term" value="P:cilium movement"/>
    <property type="evidence" value="ECO:0007669"/>
    <property type="project" value="InterPro"/>
</dbReference>
<dbReference type="PANTHER" id="PTHR46518:SF1">
    <property type="entry name" value="OUTER DYNEIN ARM-DOCKING COMPLEX SUBUNIT 3"/>
    <property type="match status" value="1"/>
</dbReference>
<proteinExistence type="predicted"/>
<feature type="coiled-coil region" evidence="1">
    <location>
        <begin position="34"/>
        <end position="75"/>
    </location>
</feature>
<dbReference type="PANTHER" id="PTHR46518">
    <property type="entry name" value="COILED-COIL DOMAIN-CONTAINING PROTEIN 151"/>
    <property type="match status" value="1"/>
</dbReference>
<dbReference type="InterPro" id="IPR033192">
    <property type="entry name" value="ODAD3"/>
</dbReference>
<organism evidence="3 4">
    <name type="scientific">Aphidius gifuensis</name>
    <name type="common">Parasitoid wasp</name>
    <dbReference type="NCBI Taxonomy" id="684658"/>
    <lineage>
        <taxon>Eukaryota</taxon>
        <taxon>Metazoa</taxon>
        <taxon>Ecdysozoa</taxon>
        <taxon>Arthropoda</taxon>
        <taxon>Hexapoda</taxon>
        <taxon>Insecta</taxon>
        <taxon>Pterygota</taxon>
        <taxon>Neoptera</taxon>
        <taxon>Endopterygota</taxon>
        <taxon>Hymenoptera</taxon>
        <taxon>Apocrita</taxon>
        <taxon>Ichneumonoidea</taxon>
        <taxon>Braconidae</taxon>
        <taxon>Aphidiinae</taxon>
        <taxon>Aphidius</taxon>
    </lineage>
</organism>
<dbReference type="AlphaFoldDB" id="A0A835CNW8"/>
<dbReference type="EMBL" id="JACMRX010000005">
    <property type="protein sequence ID" value="KAF7988563.1"/>
    <property type="molecule type" value="Genomic_DNA"/>
</dbReference>
<dbReference type="GO" id="GO:0036158">
    <property type="term" value="P:outer dynein arm assembly"/>
    <property type="evidence" value="ECO:0007669"/>
    <property type="project" value="InterPro"/>
</dbReference>
<name>A0A835CNW8_APHGI</name>
<evidence type="ECO:0000313" key="4">
    <source>
        <dbReference type="Proteomes" id="UP000639338"/>
    </source>
</evidence>
<keyword evidence="4" id="KW-1185">Reference proteome</keyword>
<evidence type="ECO:0000313" key="3">
    <source>
        <dbReference type="EMBL" id="KAF7988563.1"/>
    </source>
</evidence>
<feature type="compositionally biased region" description="Basic and acidic residues" evidence="2">
    <location>
        <begin position="451"/>
        <end position="462"/>
    </location>
</feature>
<sequence length="565" mass="66654">MLSIKTVKIHGMKDKRWTLRDKLNQYRGIIKLNKREKKIKKNEASRNRKRISRELNKLKNEVKNYREIVKEVQEGDSRRIHTLLQGHKDFMLALENKNPGTVYKAVSEDVCLRRNQLDKLYNLKRQKIREFFNLKLECTELEEKYEEQNRKVEPDKHQQKIVALYQKYIGEEKSAKATTATYNSILKILVKDGIYYNALLDALQSDRDEQCKVIYSATLLGQLAAEDLDDTREKYKKLAKDVWFNMKEREKTLKITRNEVEKLWANCRSLVRVESLNELKKIEEIVKKNDKIDDNNQLEMKKLEETFVKVKNALMVRSYDELLTRFEEQANQRERLLEKFKSILEKHSLILDKKNKASMILANLDHSMVTTTGDYKTNKKYMLDEIINQNKRELDYKKLRKTRGELLINIKAGLQNMIGLLIHIKPGKNINTNKKTTKDNDKKKKSKKKIIKDDKDSDDDTNKNEHLKIEKIETNAINLLDVVTKKSIFLYNLSNFDLEDDQVSAARKLYQKYVENFMTKLKYGDGEPEPTGIHVEHEIIDTTVQTRVSIKNRSKQIVETNSRLH</sequence>
<dbReference type="GO" id="GO:0035253">
    <property type="term" value="C:ciliary rootlet"/>
    <property type="evidence" value="ECO:0007669"/>
    <property type="project" value="TreeGrafter"/>
</dbReference>
<dbReference type="Proteomes" id="UP000639338">
    <property type="component" value="Unassembled WGS sequence"/>
</dbReference>
<reference evidence="3 4" key="1">
    <citation type="submission" date="2020-08" db="EMBL/GenBank/DDBJ databases">
        <title>Aphidius gifuensis genome sequencing and assembly.</title>
        <authorList>
            <person name="Du Z."/>
        </authorList>
    </citation>
    <scope>NUCLEOTIDE SEQUENCE [LARGE SCALE GENOMIC DNA]</scope>
    <source>
        <strain evidence="3">YNYX2018</strain>
        <tissue evidence="3">Adults</tissue>
    </source>
</reference>
<evidence type="ECO:0000256" key="1">
    <source>
        <dbReference type="SAM" id="Coils"/>
    </source>
</evidence>
<protein>
    <submittedName>
        <fullName evidence="3">Uncharacterized protein</fullName>
    </submittedName>
</protein>
<feature type="region of interest" description="Disordered" evidence="2">
    <location>
        <begin position="431"/>
        <end position="462"/>
    </location>
</feature>
<dbReference type="OrthoDB" id="7447178at2759"/>
<keyword evidence="1" id="KW-0175">Coiled coil</keyword>
<dbReference type="GO" id="GO:0097542">
    <property type="term" value="C:ciliary tip"/>
    <property type="evidence" value="ECO:0007669"/>
    <property type="project" value="TreeGrafter"/>
</dbReference>
<gene>
    <name evidence="3" type="ORF">HCN44_001136</name>
</gene>
<evidence type="ECO:0000256" key="2">
    <source>
        <dbReference type="SAM" id="MobiDB-lite"/>
    </source>
</evidence>
<accession>A0A835CNW8</accession>
<comment type="caution">
    <text evidence="3">The sequence shown here is derived from an EMBL/GenBank/DDBJ whole genome shotgun (WGS) entry which is preliminary data.</text>
</comment>